<accession>A0AA40VRQ6</accession>
<comment type="caution">
    <text evidence="1">The sequence shown here is derived from an EMBL/GenBank/DDBJ whole genome shotgun (WGS) entry which is preliminary data.</text>
</comment>
<organism evidence="1 2">
    <name type="scientific">Komarekiella delphini-convector SJRDD-AB1</name>
    <dbReference type="NCBI Taxonomy" id="2593771"/>
    <lineage>
        <taxon>Bacteria</taxon>
        <taxon>Bacillati</taxon>
        <taxon>Cyanobacteriota</taxon>
        <taxon>Cyanophyceae</taxon>
        <taxon>Nostocales</taxon>
        <taxon>Nostocaceae</taxon>
        <taxon>Komarekiella</taxon>
        <taxon>Komarekiella delphini-convector</taxon>
    </lineage>
</organism>
<keyword evidence="2" id="KW-1185">Reference proteome</keyword>
<evidence type="ECO:0000313" key="1">
    <source>
        <dbReference type="EMBL" id="MBD6617384.1"/>
    </source>
</evidence>
<dbReference type="EMBL" id="VJXY01000016">
    <property type="protein sequence ID" value="MBD6617384.1"/>
    <property type="molecule type" value="Genomic_DNA"/>
</dbReference>
<evidence type="ECO:0000313" key="2">
    <source>
        <dbReference type="Proteomes" id="UP001165986"/>
    </source>
</evidence>
<proteinExistence type="predicted"/>
<protein>
    <submittedName>
        <fullName evidence="1">Uncharacterized protein</fullName>
    </submittedName>
</protein>
<dbReference type="Proteomes" id="UP001165986">
    <property type="component" value="Unassembled WGS sequence"/>
</dbReference>
<dbReference type="AlphaFoldDB" id="A0AA40VRQ6"/>
<name>A0AA40VRQ6_9NOST</name>
<gene>
    <name evidence="1" type="ORF">FNW02_16495</name>
</gene>
<sequence length="69" mass="8194">MSNSIFSRSRSVSEAHCFLYFRVACRRQRLCQRVVDAPEGRIDAERLLLRVLQRSTRRVGRKEEEEILN</sequence>
<reference evidence="1" key="1">
    <citation type="submission" date="2019-07" db="EMBL/GenBank/DDBJ databases">
        <title>Toxilogical consequences of a new and cryptic species of cyanobacteria (Komarekiella delphini-convector) recovered from the epidermis of a bottlenose dolphin and 1500 ft. in the air.</title>
        <authorList>
            <person name="Brown A.O."/>
            <person name="Dvorak P."/>
            <person name="Villanueva C.D."/>
            <person name="Foss A.J."/>
            <person name="Garvey A.D."/>
            <person name="Gibson Q.A."/>
            <person name="Johansen J.R."/>
            <person name="Casamatta D.A."/>
        </authorList>
    </citation>
    <scope>NUCLEOTIDE SEQUENCE</scope>
    <source>
        <strain evidence="1">SJRDD-AB1</strain>
    </source>
</reference>